<dbReference type="Proteomes" id="UP000011131">
    <property type="component" value="Chromosome"/>
</dbReference>
<keyword evidence="2" id="KW-0808">Transferase</keyword>
<sequence length="169" mass="18950">MDSQAARRRDKRPSMLSWQWKAFPELTLEELYALLALRQEVFVVEQRSLYLDADGLDARSLHLLGTEDTGPGPFLAAYLRILPPGVKHPDEASLGRVVTSPRARGRGLGRELTERGLARLEALYPRADIRISAQEYLIAFYGSLGFVTQGGVYDEDGIPHVEMLRRARG</sequence>
<dbReference type="AlphaFoldDB" id="L7U573"/>
<evidence type="ECO:0000259" key="1">
    <source>
        <dbReference type="PROSITE" id="PS51186"/>
    </source>
</evidence>
<feature type="domain" description="N-acetyltransferase" evidence="1">
    <location>
        <begin position="21"/>
        <end position="168"/>
    </location>
</feature>
<dbReference type="InterPro" id="IPR000182">
    <property type="entry name" value="GNAT_dom"/>
</dbReference>
<dbReference type="Gene3D" id="3.40.630.30">
    <property type="match status" value="1"/>
</dbReference>
<proteinExistence type="predicted"/>
<dbReference type="HOGENOM" id="CLU_056607_3_0_7"/>
<evidence type="ECO:0000313" key="2">
    <source>
        <dbReference type="EMBL" id="AGC43991.1"/>
    </source>
</evidence>
<dbReference type="CDD" id="cd04301">
    <property type="entry name" value="NAT_SF"/>
    <property type="match status" value="1"/>
</dbReference>
<dbReference type="Pfam" id="PF13673">
    <property type="entry name" value="Acetyltransf_10"/>
    <property type="match status" value="1"/>
</dbReference>
<gene>
    <name evidence="2" type="ordered locus">MYSTI_02675</name>
</gene>
<dbReference type="KEGG" id="msd:MYSTI_02675"/>
<protein>
    <submittedName>
        <fullName evidence="2">Acetyltransferase</fullName>
    </submittedName>
</protein>
<organism evidence="2 3">
    <name type="scientific">Myxococcus stipitatus (strain DSM 14675 / JCM 12634 / Mx s8)</name>
    <dbReference type="NCBI Taxonomy" id="1278073"/>
    <lineage>
        <taxon>Bacteria</taxon>
        <taxon>Pseudomonadati</taxon>
        <taxon>Myxococcota</taxon>
        <taxon>Myxococcia</taxon>
        <taxon>Myxococcales</taxon>
        <taxon>Cystobacterineae</taxon>
        <taxon>Myxococcaceae</taxon>
        <taxon>Myxococcus</taxon>
    </lineage>
</organism>
<dbReference type="PATRIC" id="fig|1278073.3.peg.2723"/>
<evidence type="ECO:0000313" key="3">
    <source>
        <dbReference type="Proteomes" id="UP000011131"/>
    </source>
</evidence>
<dbReference type="EMBL" id="CP004025">
    <property type="protein sequence ID" value="AGC43991.1"/>
    <property type="molecule type" value="Genomic_DNA"/>
</dbReference>
<keyword evidence="3" id="KW-1185">Reference proteome</keyword>
<dbReference type="PROSITE" id="PS51186">
    <property type="entry name" value="GNAT"/>
    <property type="match status" value="1"/>
</dbReference>
<accession>L7U573</accession>
<reference evidence="2 3" key="1">
    <citation type="journal article" date="2013" name="Genome Announc.">
        <title>Complete genome sequence of Myxococcus stipitatus strain DSM 14675, a fruiting myxobacterium.</title>
        <authorList>
            <person name="Huntley S."/>
            <person name="Kneip S."/>
            <person name="Treuner-Lange A."/>
            <person name="Sogaard-Andersen L."/>
        </authorList>
    </citation>
    <scope>NUCLEOTIDE SEQUENCE [LARGE SCALE GENOMIC DNA]</scope>
    <source>
        <strain evidence="3">DSM 14675 / JCM 12634 / Mx s8</strain>
    </source>
</reference>
<dbReference type="SUPFAM" id="SSF55729">
    <property type="entry name" value="Acyl-CoA N-acyltransferases (Nat)"/>
    <property type="match status" value="1"/>
</dbReference>
<dbReference type="InterPro" id="IPR016181">
    <property type="entry name" value="Acyl_CoA_acyltransferase"/>
</dbReference>
<name>L7U573_MYXSD</name>
<dbReference type="eggNOG" id="COG2153">
    <property type="taxonomic scope" value="Bacteria"/>
</dbReference>
<dbReference type="GO" id="GO:0016747">
    <property type="term" value="F:acyltransferase activity, transferring groups other than amino-acyl groups"/>
    <property type="evidence" value="ECO:0007669"/>
    <property type="project" value="InterPro"/>
</dbReference>